<dbReference type="GO" id="GO:0016231">
    <property type="term" value="F:beta-N-acetylglucosaminidase activity"/>
    <property type="evidence" value="ECO:0007669"/>
    <property type="project" value="TreeGrafter"/>
</dbReference>
<evidence type="ECO:0000259" key="11">
    <source>
        <dbReference type="Pfam" id="PF14845"/>
    </source>
</evidence>
<evidence type="ECO:0000256" key="3">
    <source>
        <dbReference type="ARBA" id="ARBA00022729"/>
    </source>
</evidence>
<evidence type="ECO:0000256" key="4">
    <source>
        <dbReference type="ARBA" id="ARBA00022801"/>
    </source>
</evidence>
<dbReference type="PANTHER" id="PTHR22600">
    <property type="entry name" value="BETA-HEXOSAMINIDASE"/>
    <property type="match status" value="1"/>
</dbReference>
<evidence type="ECO:0000259" key="10">
    <source>
        <dbReference type="Pfam" id="PF00728"/>
    </source>
</evidence>
<keyword evidence="13" id="KW-1185">Reference proteome</keyword>
<dbReference type="Gene3D" id="3.20.20.80">
    <property type="entry name" value="Glycosidases"/>
    <property type="match status" value="1"/>
</dbReference>
<evidence type="ECO:0000256" key="5">
    <source>
        <dbReference type="ARBA" id="ARBA00023180"/>
    </source>
</evidence>
<dbReference type="EC" id="3.2.1.52" evidence="7"/>
<comment type="similarity">
    <text evidence="2 7">Belongs to the glycosyl hydrolase 20 family.</text>
</comment>
<sequence>MQLGVAKNSTMTERSIRACCLLKWLLVLNIICLISAQSTFFEISSPWVWTCKEKKCLRTRASETTQGQSNAVCKLTCYDSATLWPLPTGKTTLSKDISAFFANNVRVAKLTSNSSKTDDMLKEAAAIFTGYIQQMESNGLGGSTRDCSVSANTCASASYVSSEHLFNVEVIVTQNFTPLALDTDESYTLDVKTINSVTTAYIVAETFFGARHAMETLSQLITWDELSNSLVVIKDVHIEDSPVFPHRGFTLDTARNYMEIPLIKRIIDGLSYNKLNVFHWHISDSNSFPFVSNREPLMAIYGAHSARQIYRPADIQELVHYAQESKSFPNWTLQATLVLDGNGGPLYGMGDLILCLDEQPWEEYCAQPPCGIFNPINDKIYTVLSNIYKDMADLFQSDMFHMGGDEVNMKCWKEKESITQWLVDKGWDKDPNAYLKLWSNYQNQSLAKLDEAYGRNNHIILWNSDLTAKEHATNYLDRNRYIIQYWNTWNDTILKDLYEDGYKLIISNYDALYLDCGYGSWVGNGLNNWCSPFIGWKSVYDNSPRAMIENFKLSYNKDQILGGEAALWAEQSKGLAIESKIWPRLSAHAERFWTDPDTKWLAAETRMHMQRERMVERGITADPLQPEWCVQNDVHPVISNNNM</sequence>
<evidence type="ECO:0000313" key="12">
    <source>
        <dbReference type="EMBL" id="CAH0113479.1"/>
    </source>
</evidence>
<name>A0A8J2S9R9_9CRUS</name>
<dbReference type="InterPro" id="IPR029019">
    <property type="entry name" value="HEX_eukaryotic_N"/>
</dbReference>
<dbReference type="FunFam" id="3.20.20.80:FF:000063">
    <property type="entry name" value="Beta-hexosaminidase"/>
    <property type="match status" value="1"/>
</dbReference>
<evidence type="ECO:0000256" key="7">
    <source>
        <dbReference type="PIRNR" id="PIRNR001093"/>
    </source>
</evidence>
<dbReference type="SUPFAM" id="SSF51445">
    <property type="entry name" value="(Trans)glycosidases"/>
    <property type="match status" value="1"/>
</dbReference>
<dbReference type="InterPro" id="IPR025705">
    <property type="entry name" value="Beta_hexosaminidase_sua/sub"/>
</dbReference>
<accession>A0A8J2S9R9</accession>
<dbReference type="InterPro" id="IPR029018">
    <property type="entry name" value="Hex-like_dom2"/>
</dbReference>
<dbReference type="Proteomes" id="UP000789390">
    <property type="component" value="Unassembled WGS sequence"/>
</dbReference>
<dbReference type="Pfam" id="PF00728">
    <property type="entry name" value="Glyco_hydro_20"/>
    <property type="match status" value="1"/>
</dbReference>
<keyword evidence="6 7" id="KW-0326">Glycosidase</keyword>
<evidence type="ECO:0000256" key="6">
    <source>
        <dbReference type="ARBA" id="ARBA00023295"/>
    </source>
</evidence>
<dbReference type="GO" id="GO:0005975">
    <property type="term" value="P:carbohydrate metabolic process"/>
    <property type="evidence" value="ECO:0007669"/>
    <property type="project" value="InterPro"/>
</dbReference>
<dbReference type="AlphaFoldDB" id="A0A8J2S9R9"/>
<evidence type="ECO:0000256" key="2">
    <source>
        <dbReference type="ARBA" id="ARBA00006285"/>
    </source>
</evidence>
<protein>
    <recommendedName>
        <fullName evidence="7">Beta-hexosaminidase</fullName>
        <ecNumber evidence="7">3.2.1.52</ecNumber>
    </recommendedName>
</protein>
<dbReference type="PIRSF" id="PIRSF001093">
    <property type="entry name" value="B-hxosamndse_ab_euk"/>
    <property type="match status" value="1"/>
</dbReference>
<feature type="active site" description="Proton donor" evidence="8">
    <location>
        <position position="406"/>
    </location>
</feature>
<comment type="catalytic activity">
    <reaction evidence="1 7">
        <text>Hydrolysis of terminal non-reducing N-acetyl-D-hexosamine residues in N-acetyl-beta-D-hexosaminides.</text>
        <dbReference type="EC" id="3.2.1.52"/>
    </reaction>
</comment>
<proteinExistence type="inferred from homology"/>
<comment type="caution">
    <text evidence="12">The sequence shown here is derived from an EMBL/GenBank/DDBJ whole genome shotgun (WGS) entry which is preliminary data.</text>
</comment>
<dbReference type="Gene3D" id="3.30.379.10">
    <property type="entry name" value="Chitobiase/beta-hexosaminidase domain 2-like"/>
    <property type="match status" value="1"/>
</dbReference>
<dbReference type="OrthoDB" id="428480at2759"/>
<dbReference type="PANTHER" id="PTHR22600:SF26">
    <property type="entry name" value="BETA-N-ACETYLHEXOSAMINIDASE"/>
    <property type="match status" value="1"/>
</dbReference>
<dbReference type="InterPro" id="IPR017853">
    <property type="entry name" value="GH"/>
</dbReference>
<evidence type="ECO:0000256" key="8">
    <source>
        <dbReference type="PIRSR" id="PIRSR001093-1"/>
    </source>
</evidence>
<dbReference type="InterPro" id="IPR015883">
    <property type="entry name" value="Glyco_hydro_20_cat"/>
</dbReference>
<dbReference type="Pfam" id="PF14845">
    <property type="entry name" value="Glycohydro_20b2"/>
    <property type="match status" value="1"/>
</dbReference>
<evidence type="ECO:0000256" key="1">
    <source>
        <dbReference type="ARBA" id="ARBA00001231"/>
    </source>
</evidence>
<dbReference type="GO" id="GO:0005886">
    <property type="term" value="C:plasma membrane"/>
    <property type="evidence" value="ECO:0007669"/>
    <property type="project" value="TreeGrafter"/>
</dbReference>
<feature type="domain" description="Beta-hexosaminidase eukaryotic type N-terminal" evidence="11">
    <location>
        <begin position="83"/>
        <end position="220"/>
    </location>
</feature>
<keyword evidence="3 9" id="KW-0732">Signal</keyword>
<keyword evidence="4 7" id="KW-0378">Hydrolase</keyword>
<feature type="chain" id="PRO_5035254809" description="Beta-hexosaminidase" evidence="9">
    <location>
        <begin position="37"/>
        <end position="643"/>
    </location>
</feature>
<organism evidence="12 13">
    <name type="scientific">Daphnia galeata</name>
    <dbReference type="NCBI Taxonomy" id="27404"/>
    <lineage>
        <taxon>Eukaryota</taxon>
        <taxon>Metazoa</taxon>
        <taxon>Ecdysozoa</taxon>
        <taxon>Arthropoda</taxon>
        <taxon>Crustacea</taxon>
        <taxon>Branchiopoda</taxon>
        <taxon>Diplostraca</taxon>
        <taxon>Cladocera</taxon>
        <taxon>Anomopoda</taxon>
        <taxon>Daphniidae</taxon>
        <taxon>Daphnia</taxon>
    </lineage>
</organism>
<evidence type="ECO:0000256" key="9">
    <source>
        <dbReference type="SAM" id="SignalP"/>
    </source>
</evidence>
<feature type="domain" description="Glycoside hydrolase family 20 catalytic" evidence="10">
    <location>
        <begin position="244"/>
        <end position="595"/>
    </location>
</feature>
<gene>
    <name evidence="12" type="ORF">DGAL_LOCUS17375</name>
</gene>
<dbReference type="EMBL" id="CAKKLH010000340">
    <property type="protein sequence ID" value="CAH0113479.1"/>
    <property type="molecule type" value="Genomic_DNA"/>
</dbReference>
<dbReference type="PRINTS" id="PR00738">
    <property type="entry name" value="GLHYDRLASE20"/>
</dbReference>
<evidence type="ECO:0000313" key="13">
    <source>
        <dbReference type="Proteomes" id="UP000789390"/>
    </source>
</evidence>
<dbReference type="GO" id="GO:0030203">
    <property type="term" value="P:glycosaminoglycan metabolic process"/>
    <property type="evidence" value="ECO:0007669"/>
    <property type="project" value="TreeGrafter"/>
</dbReference>
<keyword evidence="5" id="KW-0325">Glycoprotein</keyword>
<dbReference type="SUPFAM" id="SSF55545">
    <property type="entry name" value="beta-N-acetylhexosaminidase-like domain"/>
    <property type="match status" value="1"/>
</dbReference>
<feature type="signal peptide" evidence="9">
    <location>
        <begin position="1"/>
        <end position="36"/>
    </location>
</feature>
<reference evidence="12" key="1">
    <citation type="submission" date="2021-11" db="EMBL/GenBank/DDBJ databases">
        <authorList>
            <person name="Schell T."/>
        </authorList>
    </citation>
    <scope>NUCLEOTIDE SEQUENCE</scope>
    <source>
        <strain evidence="12">M5</strain>
    </source>
</reference>